<evidence type="ECO:0000313" key="2">
    <source>
        <dbReference type="EMBL" id="KAF3761699.1"/>
    </source>
</evidence>
<dbReference type="Proteomes" id="UP000803844">
    <property type="component" value="Unassembled WGS sequence"/>
</dbReference>
<feature type="region of interest" description="Disordered" evidence="1">
    <location>
        <begin position="595"/>
        <end position="618"/>
    </location>
</feature>
<organism evidence="2 3">
    <name type="scientific">Cryphonectria parasitica (strain ATCC 38755 / EP155)</name>
    <dbReference type="NCBI Taxonomy" id="660469"/>
    <lineage>
        <taxon>Eukaryota</taxon>
        <taxon>Fungi</taxon>
        <taxon>Dikarya</taxon>
        <taxon>Ascomycota</taxon>
        <taxon>Pezizomycotina</taxon>
        <taxon>Sordariomycetes</taxon>
        <taxon>Sordariomycetidae</taxon>
        <taxon>Diaporthales</taxon>
        <taxon>Cryphonectriaceae</taxon>
        <taxon>Cryphonectria-Endothia species complex</taxon>
        <taxon>Cryphonectria</taxon>
    </lineage>
</organism>
<name>A0A9P4XVF4_CRYP1</name>
<feature type="compositionally biased region" description="Polar residues" evidence="1">
    <location>
        <begin position="607"/>
        <end position="618"/>
    </location>
</feature>
<accession>A0A9P4XVF4</accession>
<protein>
    <submittedName>
        <fullName evidence="2">Uncharacterized protein</fullName>
    </submittedName>
</protein>
<evidence type="ECO:0000256" key="1">
    <source>
        <dbReference type="SAM" id="MobiDB-lite"/>
    </source>
</evidence>
<dbReference type="EMBL" id="MU032351">
    <property type="protein sequence ID" value="KAF3761699.1"/>
    <property type="molecule type" value="Genomic_DNA"/>
</dbReference>
<gene>
    <name evidence="2" type="ORF">M406DRAFT_74642</name>
</gene>
<evidence type="ECO:0000313" key="3">
    <source>
        <dbReference type="Proteomes" id="UP000803844"/>
    </source>
</evidence>
<comment type="caution">
    <text evidence="2">The sequence shown here is derived from an EMBL/GenBank/DDBJ whole genome shotgun (WGS) entry which is preliminary data.</text>
</comment>
<feature type="region of interest" description="Disordered" evidence="1">
    <location>
        <begin position="39"/>
        <end position="84"/>
    </location>
</feature>
<dbReference type="RefSeq" id="XP_040772678.1">
    <property type="nucleotide sequence ID" value="XM_040925755.1"/>
</dbReference>
<reference evidence="2" key="1">
    <citation type="journal article" date="2020" name="Phytopathology">
        <title>Genome sequence of the chestnut blight fungus Cryphonectria parasitica EP155: A fundamental resource for an archetypical invasive plant pathogen.</title>
        <authorList>
            <person name="Crouch J.A."/>
            <person name="Dawe A."/>
            <person name="Aerts A."/>
            <person name="Barry K."/>
            <person name="Churchill A.C.L."/>
            <person name="Grimwood J."/>
            <person name="Hillman B."/>
            <person name="Milgroom M.G."/>
            <person name="Pangilinan J."/>
            <person name="Smith M."/>
            <person name="Salamov A."/>
            <person name="Schmutz J."/>
            <person name="Yadav J."/>
            <person name="Grigoriev I.V."/>
            <person name="Nuss D."/>
        </authorList>
    </citation>
    <scope>NUCLEOTIDE SEQUENCE</scope>
    <source>
        <strain evidence="2">EP155</strain>
    </source>
</reference>
<sequence>MSSNVDCSPDMALIKAADLPLPESPSTTPIIDKAKVKAVESPDQQVEQKSGHVRRVTEILKPVGLSSEDTKVPDSASDSASVGSTLTCSDCIDTTGNHAVPTIKVTQATIDEVAGGPYDKGETPLQEESTDEKQDELHAEFDPSALSADIIKDKAQSTKTVVYGSENIEDDMQTAAACDSGRDQSGDAQWVDPFDKKNNNSVVDCYFTGGGQIQALSPVEEGGCVSLKLCRTSDLYIKAKGKTGQVYIFEVDAVAIAAGSPVLSEMVFKTHTRGNQPEWVFELNDDPVALKFIFSIFHLKLCAPLFTQEPKPEQIYSVMQVLSKYQVKDEVFHAWAKTWVAGFRKGLPTTTLSPLECLHIAHRLGDFKSFKSYIRKVAHEVEVDADGVMRLGNGQVIQEAVPICGDLANNIQAVRNADLVAILACLLEAYLFLTNPANLDKQHFCKSMSHHKDCNQKLLGSLFINLVQQDLWPIPDPKSFRGKVGDLITKVRSMEIRGLYFPGLAPHEQRHGLCKLGQAEIVDKIARYEGWLPLSGEMIVAMYVTGRHIGLHKDEKSEFDDYKAVYNTAIADYEDEFPQQLWSWDECEGPVEASSMFLEEDSGVADDSTSTKDQSSLT</sequence>
<dbReference type="OrthoDB" id="5275938at2759"/>
<dbReference type="AlphaFoldDB" id="A0A9P4XVF4"/>
<dbReference type="GeneID" id="63842884"/>
<proteinExistence type="predicted"/>
<keyword evidence="3" id="KW-1185">Reference proteome</keyword>